<organism evidence="11 12">
    <name type="scientific">Propioniciclava sinopodophylli</name>
    <dbReference type="NCBI Taxonomy" id="1837344"/>
    <lineage>
        <taxon>Bacteria</taxon>
        <taxon>Bacillati</taxon>
        <taxon>Actinomycetota</taxon>
        <taxon>Actinomycetes</taxon>
        <taxon>Propionibacteriales</taxon>
        <taxon>Propionibacteriaceae</taxon>
        <taxon>Propioniciclava</taxon>
    </lineage>
</organism>
<dbReference type="UniPathway" id="UPA00196"/>
<dbReference type="EMBL" id="SDMQ01000004">
    <property type="protein sequence ID" value="TBT85987.1"/>
    <property type="molecule type" value="Genomic_DNA"/>
</dbReference>
<proteinExistence type="predicted"/>
<comment type="pathway">
    <text evidence="2">Glycolipid biosynthesis; glycosylphosphatidylinositol-anchor biosynthesis.</text>
</comment>
<feature type="transmembrane region" description="Helical" evidence="10">
    <location>
        <begin position="342"/>
        <end position="364"/>
    </location>
</feature>
<dbReference type="Proteomes" id="UP000292373">
    <property type="component" value="Unassembled WGS sequence"/>
</dbReference>
<comment type="caution">
    <text evidence="11">The sequence shown here is derived from an EMBL/GenBank/DDBJ whole genome shotgun (WGS) entry which is preliminary data.</text>
</comment>
<keyword evidence="12" id="KW-1185">Reference proteome</keyword>
<evidence type="ECO:0000256" key="7">
    <source>
        <dbReference type="ARBA" id="ARBA00022824"/>
    </source>
</evidence>
<dbReference type="GO" id="GO:0031501">
    <property type="term" value="C:mannosyltransferase complex"/>
    <property type="evidence" value="ECO:0007669"/>
    <property type="project" value="TreeGrafter"/>
</dbReference>
<dbReference type="InterPro" id="IPR007315">
    <property type="entry name" value="PIG-V/Gpi18"/>
</dbReference>
<gene>
    <name evidence="11" type="ORF">ET989_05965</name>
</gene>
<dbReference type="PANTHER" id="PTHR12468">
    <property type="entry name" value="GPI MANNOSYLTRANSFERASE 2"/>
    <property type="match status" value="1"/>
</dbReference>
<evidence type="ECO:0000313" key="12">
    <source>
        <dbReference type="Proteomes" id="UP000292373"/>
    </source>
</evidence>
<comment type="subcellular location">
    <subcellularLocation>
        <location evidence="1">Endoplasmic reticulum membrane</location>
        <topology evidence="1">Multi-pass membrane protein</topology>
    </subcellularLocation>
</comment>
<feature type="transmembrane region" description="Helical" evidence="10">
    <location>
        <begin position="118"/>
        <end position="144"/>
    </location>
</feature>
<evidence type="ECO:0000256" key="6">
    <source>
        <dbReference type="ARBA" id="ARBA00022692"/>
    </source>
</evidence>
<protein>
    <recommendedName>
        <fullName evidence="13">Glycosyltransferase RgtA/B/C/D-like domain-containing protein</fullName>
    </recommendedName>
</protein>
<feature type="transmembrane region" description="Helical" evidence="10">
    <location>
        <begin position="156"/>
        <end position="181"/>
    </location>
</feature>
<evidence type="ECO:0008006" key="13">
    <source>
        <dbReference type="Google" id="ProtNLM"/>
    </source>
</evidence>
<evidence type="ECO:0000256" key="9">
    <source>
        <dbReference type="ARBA" id="ARBA00023136"/>
    </source>
</evidence>
<sequence>MARTLRRLADENLLIVQVWLVSRLLFAIIAVTLAVAGRRPLESVLAQWDVGHFLKIAREGYADPDEMAFFPGLPLLLRGFTELGLPAVLFGTILALACSLAAAFALKRIAGAWGAIAWILAPTAVFTAVPYTEAPFCAAAFWAWERASQRRWGQAALLTALACALRVSGLFLIGALAILAITQGRNPSRRRGVRDGGLGARLAWLVLPTAVLVAYVTYLYGLTGSWTAWFAAQEAGWDRGFHWPWEAIANHWEVVQRPTPDHPEWVWLFRAELVSWVVGVVVTLVALFRKRVAEAAWVGVQVLAFSLSYWLMSVNRAVLLWFPLWRQVGEFVESRPDTTGWRVVGVLAGLVALAVQGVWAWLYFTGRWSS</sequence>
<keyword evidence="3" id="KW-0337">GPI-anchor biosynthesis</keyword>
<evidence type="ECO:0000256" key="1">
    <source>
        <dbReference type="ARBA" id="ARBA00004477"/>
    </source>
</evidence>
<evidence type="ECO:0000256" key="5">
    <source>
        <dbReference type="ARBA" id="ARBA00022679"/>
    </source>
</evidence>
<keyword evidence="6 10" id="KW-0812">Transmembrane</keyword>
<keyword evidence="7" id="KW-0256">Endoplasmic reticulum</keyword>
<keyword evidence="5" id="KW-0808">Transferase</keyword>
<dbReference type="GO" id="GO:0006506">
    <property type="term" value="P:GPI anchor biosynthetic process"/>
    <property type="evidence" value="ECO:0007669"/>
    <property type="project" value="UniProtKB-UniPathway"/>
</dbReference>
<name>A0A4Q9KGS9_9ACTN</name>
<evidence type="ECO:0000256" key="10">
    <source>
        <dbReference type="SAM" id="Phobius"/>
    </source>
</evidence>
<dbReference type="GO" id="GO:0016020">
    <property type="term" value="C:membrane"/>
    <property type="evidence" value="ECO:0007669"/>
    <property type="project" value="GOC"/>
</dbReference>
<dbReference type="AlphaFoldDB" id="A0A4Q9KGS9"/>
<evidence type="ECO:0000256" key="3">
    <source>
        <dbReference type="ARBA" id="ARBA00022502"/>
    </source>
</evidence>
<dbReference type="Pfam" id="PF04188">
    <property type="entry name" value="Mannosyl_trans2"/>
    <property type="match status" value="1"/>
</dbReference>
<accession>A0A4Q9KGS9</accession>
<feature type="transmembrane region" description="Helical" evidence="10">
    <location>
        <begin position="12"/>
        <end position="36"/>
    </location>
</feature>
<dbReference type="GO" id="GO:0004376">
    <property type="term" value="F:GPI mannosyltransferase activity"/>
    <property type="evidence" value="ECO:0007669"/>
    <property type="project" value="InterPro"/>
</dbReference>
<dbReference type="PANTHER" id="PTHR12468:SF2">
    <property type="entry name" value="GPI MANNOSYLTRANSFERASE 2"/>
    <property type="match status" value="1"/>
</dbReference>
<evidence type="ECO:0000256" key="4">
    <source>
        <dbReference type="ARBA" id="ARBA00022676"/>
    </source>
</evidence>
<evidence type="ECO:0000256" key="8">
    <source>
        <dbReference type="ARBA" id="ARBA00022989"/>
    </source>
</evidence>
<dbReference type="OrthoDB" id="151635at2"/>
<dbReference type="RefSeq" id="WP_131167636.1">
    <property type="nucleotide sequence ID" value="NZ_SDMQ01000004.1"/>
</dbReference>
<evidence type="ECO:0000256" key="2">
    <source>
        <dbReference type="ARBA" id="ARBA00004687"/>
    </source>
</evidence>
<feature type="transmembrane region" description="Helical" evidence="10">
    <location>
        <begin position="267"/>
        <end position="288"/>
    </location>
</feature>
<dbReference type="GO" id="GO:0000009">
    <property type="term" value="F:alpha-1,6-mannosyltransferase activity"/>
    <property type="evidence" value="ECO:0007669"/>
    <property type="project" value="InterPro"/>
</dbReference>
<keyword evidence="8 10" id="KW-1133">Transmembrane helix</keyword>
<reference evidence="11 12" key="1">
    <citation type="submission" date="2019-01" db="EMBL/GenBank/DDBJ databases">
        <title>Lactibacter flavus gen. nov., sp. nov., a novel bacterium of the family Propionibacteriaceae isolated from raw milk and dairy products.</title>
        <authorList>
            <person name="Huptas C."/>
            <person name="Wenning M."/>
            <person name="Breitenwieser F."/>
            <person name="Doll E."/>
            <person name="Von Neubeck M."/>
            <person name="Busse H.-J."/>
            <person name="Scherer S."/>
        </authorList>
    </citation>
    <scope>NUCLEOTIDE SEQUENCE [LARGE SCALE GENOMIC DNA]</scope>
    <source>
        <strain evidence="11 12">KCTC 33808</strain>
    </source>
</reference>
<feature type="transmembrane region" description="Helical" evidence="10">
    <location>
        <begin position="83"/>
        <end position="106"/>
    </location>
</feature>
<keyword evidence="9 10" id="KW-0472">Membrane</keyword>
<feature type="transmembrane region" description="Helical" evidence="10">
    <location>
        <begin position="295"/>
        <end position="322"/>
    </location>
</feature>
<keyword evidence="4" id="KW-0328">Glycosyltransferase</keyword>
<evidence type="ECO:0000313" key="11">
    <source>
        <dbReference type="EMBL" id="TBT85987.1"/>
    </source>
</evidence>
<feature type="transmembrane region" description="Helical" evidence="10">
    <location>
        <begin position="202"/>
        <end position="220"/>
    </location>
</feature>